<accession>A0A1B9IEQ5</accession>
<feature type="compositionally biased region" description="Polar residues" evidence="9">
    <location>
        <begin position="106"/>
        <end position="115"/>
    </location>
</feature>
<evidence type="ECO:0000313" key="12">
    <source>
        <dbReference type="Proteomes" id="UP000092583"/>
    </source>
</evidence>
<evidence type="ECO:0000256" key="9">
    <source>
        <dbReference type="SAM" id="MobiDB-lite"/>
    </source>
</evidence>
<dbReference type="PROSITE" id="PS51804">
    <property type="entry name" value="ZF_C2HC_LYAR"/>
    <property type="match status" value="1"/>
</dbReference>
<dbReference type="EMBL" id="KI669471">
    <property type="protein sequence ID" value="OCF54119.1"/>
    <property type="molecule type" value="Genomic_DNA"/>
</dbReference>
<dbReference type="Proteomes" id="UP000092583">
    <property type="component" value="Unassembled WGS sequence"/>
</dbReference>
<proteinExistence type="inferred from homology"/>
<dbReference type="GO" id="GO:0005730">
    <property type="term" value="C:nucleolus"/>
    <property type="evidence" value="ECO:0007669"/>
    <property type="project" value="TreeGrafter"/>
</dbReference>
<dbReference type="OrthoDB" id="21474at2759"/>
<comment type="similarity">
    <text evidence="7">Belongs to the UPF0743 family.</text>
</comment>
<keyword evidence="5" id="KW-0862">Zinc</keyword>
<dbReference type="PANTHER" id="PTHR13100">
    <property type="entry name" value="CELL GROWTH-REGULATING NUCLEOLAR PROTEIN LYAR"/>
    <property type="match status" value="1"/>
</dbReference>
<protein>
    <recommendedName>
        <fullName evidence="10">Zinc finger C2H2 LYAR-type domain-containing protein</fullName>
    </recommendedName>
</protein>
<reference evidence="11 12" key="1">
    <citation type="submission" date="2013-07" db="EMBL/GenBank/DDBJ databases">
        <title>The Genome Sequence of Kwoniella mangroviensis CBS10435.</title>
        <authorList>
            <consortium name="The Broad Institute Genome Sequencing Platform"/>
            <person name="Cuomo C."/>
            <person name="Litvintseva A."/>
            <person name="Chen Y."/>
            <person name="Heitman J."/>
            <person name="Sun S."/>
            <person name="Springer D."/>
            <person name="Dromer F."/>
            <person name="Young S.K."/>
            <person name="Zeng Q."/>
            <person name="Gargeya S."/>
            <person name="Fitzgerald M."/>
            <person name="Abouelleil A."/>
            <person name="Alvarado L."/>
            <person name="Berlin A.M."/>
            <person name="Chapman S.B."/>
            <person name="Dewar J."/>
            <person name="Goldberg J."/>
            <person name="Griggs A."/>
            <person name="Gujja S."/>
            <person name="Hansen M."/>
            <person name="Howarth C."/>
            <person name="Imamovic A."/>
            <person name="Larimer J."/>
            <person name="McCowan C."/>
            <person name="Murphy C."/>
            <person name="Pearson M."/>
            <person name="Priest M."/>
            <person name="Roberts A."/>
            <person name="Saif S."/>
            <person name="Shea T."/>
            <person name="Sykes S."/>
            <person name="Wortman J."/>
            <person name="Nusbaum C."/>
            <person name="Birren B."/>
        </authorList>
    </citation>
    <scope>NUCLEOTIDE SEQUENCE [LARGE SCALE GENOMIC DNA]</scope>
    <source>
        <strain evidence="11 12">CBS 10435</strain>
    </source>
</reference>
<feature type="compositionally biased region" description="Polar residues" evidence="9">
    <location>
        <begin position="68"/>
        <end position="79"/>
    </location>
</feature>
<feature type="region of interest" description="Disordered" evidence="9">
    <location>
        <begin position="61"/>
        <end position="273"/>
    </location>
</feature>
<dbReference type="GO" id="GO:0003677">
    <property type="term" value="F:DNA binding"/>
    <property type="evidence" value="ECO:0007669"/>
    <property type="project" value="InterPro"/>
</dbReference>
<evidence type="ECO:0000259" key="10">
    <source>
        <dbReference type="Pfam" id="PF08790"/>
    </source>
</evidence>
<dbReference type="Gene3D" id="3.30.1490.490">
    <property type="match status" value="1"/>
</dbReference>
<dbReference type="PANTHER" id="PTHR13100:SF10">
    <property type="entry name" value="CELL GROWTH-REGULATING NUCLEOLAR PROTEIN"/>
    <property type="match status" value="1"/>
</dbReference>
<evidence type="ECO:0000256" key="1">
    <source>
        <dbReference type="ARBA" id="ARBA00004123"/>
    </source>
</evidence>
<evidence type="ECO:0000256" key="8">
    <source>
        <dbReference type="PROSITE-ProRule" id="PRU01145"/>
    </source>
</evidence>
<keyword evidence="2" id="KW-0479">Metal-binding</keyword>
<sequence>MVSFQCDACADTVKKPKLDQHRNRCHASFTCLDCSTTFRNPGEYKSHTTCVSEAEKYQGALYKGPKKNGQTQTSSQFQNPAAPSPAPASTPAAAAEPAPTAASSSIHPSRLNQLNAPEPQYSQRGGPPGRGGRGGRGGFQRGSFGRGGGFAGFERSYATDMNKMAPSSGMRSWGGSPAETTPNPEAPSATEVAQSNIVPSSSVNGDADADKKKKRSRKGDKGGTGAKANSKNPKNDDNAQSSEPQNKKRKFEESETTAIPATAMNGESTDVPSKTIKRLKKRFGKLEEKELTLGQWIDALGKDKERNVDSSDILKALKVTKKDGHFVLTI</sequence>
<feature type="compositionally biased region" description="Polar residues" evidence="9">
    <location>
        <begin position="227"/>
        <end position="244"/>
    </location>
</feature>
<name>A0A1B9IEQ5_9TREE</name>
<keyword evidence="3" id="KW-0677">Repeat</keyword>
<evidence type="ECO:0000256" key="6">
    <source>
        <dbReference type="ARBA" id="ARBA00023242"/>
    </source>
</evidence>
<evidence type="ECO:0000256" key="7">
    <source>
        <dbReference type="ARBA" id="ARBA00061084"/>
    </source>
</evidence>
<feature type="compositionally biased region" description="Gly residues" evidence="9">
    <location>
        <begin position="126"/>
        <end position="151"/>
    </location>
</feature>
<evidence type="ECO:0000256" key="4">
    <source>
        <dbReference type="ARBA" id="ARBA00022771"/>
    </source>
</evidence>
<dbReference type="InterPro" id="IPR039999">
    <property type="entry name" value="LYAR"/>
</dbReference>
<feature type="compositionally biased region" description="Low complexity" evidence="9">
    <location>
        <begin position="89"/>
        <end position="105"/>
    </location>
</feature>
<evidence type="ECO:0000256" key="2">
    <source>
        <dbReference type="ARBA" id="ARBA00022723"/>
    </source>
</evidence>
<feature type="compositionally biased region" description="Polar residues" evidence="9">
    <location>
        <begin position="191"/>
        <end position="204"/>
    </location>
</feature>
<reference evidence="12" key="2">
    <citation type="submission" date="2013-12" db="EMBL/GenBank/DDBJ databases">
        <title>Evolution of pathogenesis and genome organization in the Tremellales.</title>
        <authorList>
            <person name="Cuomo C."/>
            <person name="Litvintseva A."/>
            <person name="Heitman J."/>
            <person name="Chen Y."/>
            <person name="Sun S."/>
            <person name="Springer D."/>
            <person name="Dromer F."/>
            <person name="Young S."/>
            <person name="Zeng Q."/>
            <person name="Chapman S."/>
            <person name="Gujja S."/>
            <person name="Saif S."/>
            <person name="Birren B."/>
        </authorList>
    </citation>
    <scope>NUCLEOTIDE SEQUENCE [LARGE SCALE GENOMIC DNA]</scope>
    <source>
        <strain evidence="12">CBS 10435</strain>
    </source>
</reference>
<dbReference type="SUPFAM" id="SSF57667">
    <property type="entry name" value="beta-beta-alpha zinc fingers"/>
    <property type="match status" value="2"/>
</dbReference>
<dbReference type="Pfam" id="PF08790">
    <property type="entry name" value="zf-LYAR"/>
    <property type="match status" value="1"/>
</dbReference>
<dbReference type="GO" id="GO:0000122">
    <property type="term" value="P:negative regulation of transcription by RNA polymerase II"/>
    <property type="evidence" value="ECO:0007669"/>
    <property type="project" value="TreeGrafter"/>
</dbReference>
<keyword evidence="6" id="KW-0539">Nucleus</keyword>
<dbReference type="AlphaFoldDB" id="A0A1B9IEQ5"/>
<dbReference type="InterPro" id="IPR014898">
    <property type="entry name" value="Znf_C2H2_LYAR"/>
</dbReference>
<dbReference type="GO" id="GO:0008270">
    <property type="term" value="F:zinc ion binding"/>
    <property type="evidence" value="ECO:0007669"/>
    <property type="project" value="UniProtKB-KW"/>
</dbReference>
<feature type="domain" description="Zinc finger C2H2 LYAR-type" evidence="10">
    <location>
        <begin position="29"/>
        <end position="57"/>
    </location>
</feature>
<evidence type="ECO:0000313" key="11">
    <source>
        <dbReference type="EMBL" id="OCF54119.1"/>
    </source>
</evidence>
<dbReference type="InterPro" id="IPR036236">
    <property type="entry name" value="Znf_C2H2_sf"/>
</dbReference>
<dbReference type="FunFam" id="3.30.1490.490:FF:000001">
    <property type="entry name" value="cell growth-regulating nucleolar protein-like"/>
    <property type="match status" value="1"/>
</dbReference>
<dbReference type="GO" id="GO:0006364">
    <property type="term" value="P:rRNA processing"/>
    <property type="evidence" value="ECO:0007669"/>
    <property type="project" value="TreeGrafter"/>
</dbReference>
<keyword evidence="4 8" id="KW-0863">Zinc-finger</keyword>
<dbReference type="STRING" id="1331196.A0A1B9IEQ5"/>
<organism evidence="11 12">
    <name type="scientific">Kwoniella mangroviensis CBS 10435</name>
    <dbReference type="NCBI Taxonomy" id="1331196"/>
    <lineage>
        <taxon>Eukaryota</taxon>
        <taxon>Fungi</taxon>
        <taxon>Dikarya</taxon>
        <taxon>Basidiomycota</taxon>
        <taxon>Agaricomycotina</taxon>
        <taxon>Tremellomycetes</taxon>
        <taxon>Tremellales</taxon>
        <taxon>Cryptococcaceae</taxon>
        <taxon>Kwoniella</taxon>
    </lineage>
</organism>
<evidence type="ECO:0000256" key="3">
    <source>
        <dbReference type="ARBA" id="ARBA00022737"/>
    </source>
</evidence>
<comment type="subcellular location">
    <subcellularLocation>
        <location evidence="1">Nucleus</location>
    </subcellularLocation>
</comment>
<evidence type="ECO:0000256" key="5">
    <source>
        <dbReference type="ARBA" id="ARBA00022833"/>
    </source>
</evidence>
<keyword evidence="12" id="KW-1185">Reference proteome</keyword>
<gene>
    <name evidence="11" type="ORF">L486_08313</name>
</gene>